<evidence type="ECO:0000313" key="1">
    <source>
        <dbReference type="EMBL" id="WAR22523.1"/>
    </source>
</evidence>
<sequence>MDSILLTNLDQEQDRCFPKEPRTWHTTHRTQGTMVAKVHDENLNITSKVTEMETFRQSISDFIDDCNRNIQKCSNSVDDLQIHCTGMSKLLNTIQSDNEAYKEEILDLKWRSMRENLIFVGIPENYITPYRTLMNT</sequence>
<name>A0ABY7FPB2_MYAAR</name>
<keyword evidence="2" id="KW-1185">Reference proteome</keyword>
<protein>
    <submittedName>
        <fullName evidence="1">Uncharacterized protein</fullName>
    </submittedName>
</protein>
<gene>
    <name evidence="1" type="ORF">MAR_016497</name>
</gene>
<organism evidence="1 2">
    <name type="scientific">Mya arenaria</name>
    <name type="common">Soft-shell clam</name>
    <dbReference type="NCBI Taxonomy" id="6604"/>
    <lineage>
        <taxon>Eukaryota</taxon>
        <taxon>Metazoa</taxon>
        <taxon>Spiralia</taxon>
        <taxon>Lophotrochozoa</taxon>
        <taxon>Mollusca</taxon>
        <taxon>Bivalvia</taxon>
        <taxon>Autobranchia</taxon>
        <taxon>Heteroconchia</taxon>
        <taxon>Euheterodonta</taxon>
        <taxon>Imparidentia</taxon>
        <taxon>Neoheterodontei</taxon>
        <taxon>Myida</taxon>
        <taxon>Myoidea</taxon>
        <taxon>Myidae</taxon>
        <taxon>Mya</taxon>
    </lineage>
</organism>
<evidence type="ECO:0000313" key="2">
    <source>
        <dbReference type="Proteomes" id="UP001164746"/>
    </source>
</evidence>
<dbReference type="EMBL" id="CP111023">
    <property type="protein sequence ID" value="WAR22523.1"/>
    <property type="molecule type" value="Genomic_DNA"/>
</dbReference>
<dbReference type="Proteomes" id="UP001164746">
    <property type="component" value="Chromosome 12"/>
</dbReference>
<accession>A0ABY7FPB2</accession>
<reference evidence="1" key="1">
    <citation type="submission" date="2022-11" db="EMBL/GenBank/DDBJ databases">
        <title>Centuries of genome instability and evolution in soft-shell clam transmissible cancer (bioRxiv).</title>
        <authorList>
            <person name="Hart S.F.M."/>
            <person name="Yonemitsu M.A."/>
            <person name="Giersch R.M."/>
            <person name="Beal B.F."/>
            <person name="Arriagada G."/>
            <person name="Davis B.W."/>
            <person name="Ostrander E.A."/>
            <person name="Goff S.P."/>
            <person name="Metzger M.J."/>
        </authorList>
    </citation>
    <scope>NUCLEOTIDE SEQUENCE</scope>
    <source>
        <strain evidence="1">MELC-2E11</strain>
        <tissue evidence="1">Siphon/mantle</tissue>
    </source>
</reference>
<proteinExistence type="predicted"/>